<dbReference type="InterPro" id="IPR012674">
    <property type="entry name" value="Calycin"/>
</dbReference>
<feature type="domain" description="Lipocalin/cytosolic fatty-acid binding" evidence="8">
    <location>
        <begin position="37"/>
        <end position="178"/>
    </location>
</feature>
<sequence length="188" mass="20874">MYKSLILLVCTACVGLSTAQVFGGGGCPHAVPQASFNLTEYLGDWYEIYKFYAAFESGQSCAKANYQIKPDGHIRIFNSGFKDNNPINATGDAYIPDLKNPAKLKLRFSSLAPYGDYWVLDTDYTDYTLIYSCSGVLGITHYEFAWILARQPTISAEVKTKLFNKVTAMGIDTTHFTKQDRSNCPDGL</sequence>
<evidence type="ECO:0000256" key="2">
    <source>
        <dbReference type="ARBA" id="ARBA00019890"/>
    </source>
</evidence>
<dbReference type="InterPro" id="IPR022271">
    <property type="entry name" value="Lipocalin_ApoD"/>
</dbReference>
<dbReference type="PIRSF" id="PIRSF036893">
    <property type="entry name" value="Lipocalin_ApoD"/>
    <property type="match status" value="1"/>
</dbReference>
<keyword evidence="5" id="KW-0325">Glycoprotein</keyword>
<evidence type="ECO:0000256" key="3">
    <source>
        <dbReference type="ARBA" id="ARBA00022729"/>
    </source>
</evidence>
<evidence type="ECO:0000313" key="10">
    <source>
        <dbReference type="Proteomes" id="UP001164746"/>
    </source>
</evidence>
<accession>A0ABY7ENU1</accession>
<keyword evidence="4" id="KW-0446">Lipid-binding</keyword>
<gene>
    <name evidence="9" type="ORF">MAR_025840</name>
</gene>
<keyword evidence="3 7" id="KW-0732">Signal</keyword>
<dbReference type="CDD" id="cd19437">
    <property type="entry name" value="lipocalin_apoD-like"/>
    <property type="match status" value="1"/>
</dbReference>
<dbReference type="InterPro" id="IPR002969">
    <property type="entry name" value="ApolipopD"/>
</dbReference>
<dbReference type="Proteomes" id="UP001164746">
    <property type="component" value="Chromosome 8"/>
</dbReference>
<organism evidence="9 10">
    <name type="scientific">Mya arenaria</name>
    <name type="common">Soft-shell clam</name>
    <dbReference type="NCBI Taxonomy" id="6604"/>
    <lineage>
        <taxon>Eukaryota</taxon>
        <taxon>Metazoa</taxon>
        <taxon>Spiralia</taxon>
        <taxon>Lophotrochozoa</taxon>
        <taxon>Mollusca</taxon>
        <taxon>Bivalvia</taxon>
        <taxon>Autobranchia</taxon>
        <taxon>Heteroconchia</taxon>
        <taxon>Euheterodonta</taxon>
        <taxon>Imparidentia</taxon>
        <taxon>Neoheterodontei</taxon>
        <taxon>Myida</taxon>
        <taxon>Myoidea</taxon>
        <taxon>Myidae</taxon>
        <taxon>Mya</taxon>
    </lineage>
</organism>
<evidence type="ECO:0000256" key="5">
    <source>
        <dbReference type="ARBA" id="ARBA00023180"/>
    </source>
</evidence>
<dbReference type="InterPro" id="IPR000566">
    <property type="entry name" value="Lipocln_cytosolic_FA-bd_dom"/>
</dbReference>
<comment type="similarity">
    <text evidence="1 7">Belongs to the calycin superfamily. Lipocalin family.</text>
</comment>
<evidence type="ECO:0000256" key="1">
    <source>
        <dbReference type="ARBA" id="ARBA00006889"/>
    </source>
</evidence>
<evidence type="ECO:0000313" key="9">
    <source>
        <dbReference type="EMBL" id="WAR11660.1"/>
    </source>
</evidence>
<dbReference type="PRINTS" id="PR00179">
    <property type="entry name" value="LIPOCALIN"/>
</dbReference>
<evidence type="ECO:0000256" key="4">
    <source>
        <dbReference type="ARBA" id="ARBA00023121"/>
    </source>
</evidence>
<dbReference type="PROSITE" id="PS51257">
    <property type="entry name" value="PROKAR_LIPOPROTEIN"/>
    <property type="match status" value="1"/>
</dbReference>
<keyword evidence="10" id="KW-1185">Reference proteome</keyword>
<feature type="signal peptide" evidence="7">
    <location>
        <begin position="1"/>
        <end position="19"/>
    </location>
</feature>
<dbReference type="PROSITE" id="PS00213">
    <property type="entry name" value="LIPOCALIN"/>
    <property type="match status" value="1"/>
</dbReference>
<dbReference type="InterPro" id="IPR022272">
    <property type="entry name" value="Lipocalin_CS"/>
</dbReference>
<reference evidence="9" key="1">
    <citation type="submission" date="2022-11" db="EMBL/GenBank/DDBJ databases">
        <title>Centuries of genome instability and evolution in soft-shell clam transmissible cancer (bioRxiv).</title>
        <authorList>
            <person name="Hart S.F.M."/>
            <person name="Yonemitsu M.A."/>
            <person name="Giersch R.M."/>
            <person name="Beal B.F."/>
            <person name="Arriagada G."/>
            <person name="Davis B.W."/>
            <person name="Ostrander E.A."/>
            <person name="Goff S.P."/>
            <person name="Metzger M.J."/>
        </authorList>
    </citation>
    <scope>NUCLEOTIDE SEQUENCE</scope>
    <source>
        <strain evidence="9">MELC-2E11</strain>
        <tissue evidence="9">Siphon/mantle</tissue>
    </source>
</reference>
<feature type="chain" id="PRO_5045016245" description="Apolipoprotein D" evidence="7">
    <location>
        <begin position="20"/>
        <end position="188"/>
    </location>
</feature>
<name>A0ABY7ENU1_MYAAR</name>
<dbReference type="PANTHER" id="PTHR10612">
    <property type="entry name" value="APOLIPOPROTEIN D"/>
    <property type="match status" value="1"/>
</dbReference>
<dbReference type="PRINTS" id="PR01219">
    <property type="entry name" value="APOLIPOPROTD"/>
</dbReference>
<dbReference type="Gene3D" id="2.40.128.20">
    <property type="match status" value="1"/>
</dbReference>
<evidence type="ECO:0000259" key="8">
    <source>
        <dbReference type="Pfam" id="PF08212"/>
    </source>
</evidence>
<evidence type="ECO:0000256" key="6">
    <source>
        <dbReference type="ARBA" id="ARBA00023283"/>
    </source>
</evidence>
<protein>
    <recommendedName>
        <fullName evidence="2">Apolipoprotein D</fullName>
    </recommendedName>
</protein>
<keyword evidence="6" id="KW-0873">Pyrrolidone carboxylic acid</keyword>
<dbReference type="Pfam" id="PF08212">
    <property type="entry name" value="Lipocalin_2"/>
    <property type="match status" value="1"/>
</dbReference>
<proteinExistence type="inferred from homology"/>
<evidence type="ECO:0000256" key="7">
    <source>
        <dbReference type="PIRNR" id="PIRNR036893"/>
    </source>
</evidence>
<dbReference type="PANTHER" id="PTHR10612:SF34">
    <property type="entry name" value="APOLIPOPROTEIN D"/>
    <property type="match status" value="1"/>
</dbReference>
<dbReference type="SUPFAM" id="SSF50814">
    <property type="entry name" value="Lipocalins"/>
    <property type="match status" value="1"/>
</dbReference>
<dbReference type="EMBL" id="CP111019">
    <property type="protein sequence ID" value="WAR11660.1"/>
    <property type="molecule type" value="Genomic_DNA"/>
</dbReference>